<name>A0A2G2ZH86_CAPAN</name>
<keyword evidence="7 8" id="KW-0472">Membrane</keyword>
<evidence type="ECO:0000256" key="5">
    <source>
        <dbReference type="ARBA" id="ARBA00022824"/>
    </source>
</evidence>
<keyword evidence="4 8" id="KW-0812">Transmembrane</keyword>
<evidence type="ECO:0000256" key="6">
    <source>
        <dbReference type="ARBA" id="ARBA00022989"/>
    </source>
</evidence>
<protein>
    <submittedName>
        <fullName evidence="9">Uncharacterized protein</fullName>
    </submittedName>
</protein>
<evidence type="ECO:0000256" key="1">
    <source>
        <dbReference type="ARBA" id="ARBA00004477"/>
    </source>
</evidence>
<feature type="transmembrane region" description="Helical" evidence="8">
    <location>
        <begin position="86"/>
        <end position="107"/>
    </location>
</feature>
<dbReference type="AlphaFoldDB" id="A0A2G2ZH86"/>
<evidence type="ECO:0000256" key="7">
    <source>
        <dbReference type="ARBA" id="ARBA00023136"/>
    </source>
</evidence>
<keyword evidence="10" id="KW-1185">Reference proteome</keyword>
<organism evidence="9 10">
    <name type="scientific">Capsicum annuum</name>
    <name type="common">Capsicum pepper</name>
    <dbReference type="NCBI Taxonomy" id="4072"/>
    <lineage>
        <taxon>Eukaryota</taxon>
        <taxon>Viridiplantae</taxon>
        <taxon>Streptophyta</taxon>
        <taxon>Embryophyta</taxon>
        <taxon>Tracheophyta</taxon>
        <taxon>Spermatophyta</taxon>
        <taxon>Magnoliopsida</taxon>
        <taxon>eudicotyledons</taxon>
        <taxon>Gunneridae</taxon>
        <taxon>Pentapetalae</taxon>
        <taxon>asterids</taxon>
        <taxon>lamiids</taxon>
        <taxon>Solanales</taxon>
        <taxon>Solanaceae</taxon>
        <taxon>Solanoideae</taxon>
        <taxon>Capsiceae</taxon>
        <taxon>Capsicum</taxon>
    </lineage>
</organism>
<evidence type="ECO:0000256" key="2">
    <source>
        <dbReference type="ARBA" id="ARBA00004687"/>
    </source>
</evidence>
<evidence type="ECO:0000313" key="9">
    <source>
        <dbReference type="EMBL" id="PHT81343.1"/>
    </source>
</evidence>
<dbReference type="InterPro" id="IPR009580">
    <property type="entry name" value="GPI_biosynthesis_protein_Pig-F"/>
</dbReference>
<proteinExistence type="predicted"/>
<evidence type="ECO:0000313" key="10">
    <source>
        <dbReference type="Proteomes" id="UP000222542"/>
    </source>
</evidence>
<dbReference type="STRING" id="4072.A0A2G2ZH86"/>
<reference evidence="9 10" key="2">
    <citation type="journal article" date="2017" name="Genome Biol.">
        <title>New reference genome sequences of hot pepper reveal the massive evolution of plant disease-resistance genes by retroduplication.</title>
        <authorList>
            <person name="Kim S."/>
            <person name="Park J."/>
            <person name="Yeom S.I."/>
            <person name="Kim Y.M."/>
            <person name="Seo E."/>
            <person name="Kim K.T."/>
            <person name="Kim M.S."/>
            <person name="Lee J.M."/>
            <person name="Cheong K."/>
            <person name="Shin H.S."/>
            <person name="Kim S.B."/>
            <person name="Han K."/>
            <person name="Lee J."/>
            <person name="Park M."/>
            <person name="Lee H.A."/>
            <person name="Lee H.Y."/>
            <person name="Lee Y."/>
            <person name="Oh S."/>
            <person name="Lee J.H."/>
            <person name="Choi E."/>
            <person name="Choi E."/>
            <person name="Lee S.E."/>
            <person name="Jeon J."/>
            <person name="Kim H."/>
            <person name="Choi G."/>
            <person name="Song H."/>
            <person name="Lee J."/>
            <person name="Lee S.C."/>
            <person name="Kwon J.K."/>
            <person name="Lee H.Y."/>
            <person name="Koo N."/>
            <person name="Hong Y."/>
            <person name="Kim R.W."/>
            <person name="Kang W.H."/>
            <person name="Huh J.H."/>
            <person name="Kang B.C."/>
            <person name="Yang T.J."/>
            <person name="Lee Y.H."/>
            <person name="Bennetzen J.L."/>
            <person name="Choi D."/>
        </authorList>
    </citation>
    <scope>NUCLEOTIDE SEQUENCE [LARGE SCALE GENOMIC DNA]</scope>
    <source>
        <strain evidence="10">cv. CM334</strain>
    </source>
</reference>
<comment type="pathway">
    <text evidence="2">Glycolipid biosynthesis; glycosylphosphatidylinositol-anchor biosynthesis.</text>
</comment>
<dbReference type="EMBL" id="AYRZ02000005">
    <property type="protein sequence ID" value="PHT81343.1"/>
    <property type="molecule type" value="Genomic_DNA"/>
</dbReference>
<dbReference type="Gene3D" id="3.40.50.1000">
    <property type="entry name" value="HAD superfamily/HAD-like"/>
    <property type="match status" value="1"/>
</dbReference>
<sequence length="438" mass="50296">MELLMEYDLVLGQWHLIGKAHGRANESTDYMICLLAHGVVSRVCFGAWPMAFDWERPWKFLPAVCVFGSSWIDWHKIFARTKANEFTYYMICLLAHGVVNGVWFGAWPMEFDWESPWQECYLIAKDSRANESTDYMICLLPHGVVSGVCFGAWPMAFDWESPWKFLAAVCVFGSSWTDWHKIFARTKANESTDYMICLLAHEVVSGVCFGAWPMAFDWESPWKFLAAVCVFGSSWTDWHKIFARTKANDFTDFMICLLAYGVVSGVWFGAWPMTFDWESPWQFLAAVCVFGSSWTDWHKIFARTKANDFTDFMICLLAYGVVSGVWFGAWPMTFDWESPWQISIIHPYRRHTSAGNMFVLFSNVRACLRSCIGGGVPESKRANELGRLLDVNILPLQVIQGHTPFKQLMRRFENEIVVVVGKGGPTEVMSEYGFKYTH</sequence>
<dbReference type="Proteomes" id="UP000222542">
    <property type="component" value="Unassembled WGS sequence"/>
</dbReference>
<gene>
    <name evidence="9" type="ORF">T459_14358</name>
</gene>
<dbReference type="Gramene" id="PHT81343">
    <property type="protein sequence ID" value="PHT81343"/>
    <property type="gene ID" value="T459_14358"/>
</dbReference>
<comment type="caution">
    <text evidence="9">The sequence shown here is derived from an EMBL/GenBank/DDBJ whole genome shotgun (WGS) entry which is preliminary data.</text>
</comment>
<keyword evidence="6 8" id="KW-1133">Transmembrane helix</keyword>
<accession>A0A2G2ZH86</accession>
<dbReference type="GO" id="GO:0005789">
    <property type="term" value="C:endoplasmic reticulum membrane"/>
    <property type="evidence" value="ECO:0007669"/>
    <property type="project" value="UniProtKB-SubCell"/>
</dbReference>
<evidence type="ECO:0000256" key="3">
    <source>
        <dbReference type="ARBA" id="ARBA00022502"/>
    </source>
</evidence>
<evidence type="ECO:0000256" key="4">
    <source>
        <dbReference type="ARBA" id="ARBA00022692"/>
    </source>
</evidence>
<dbReference type="UniPathway" id="UPA00196"/>
<dbReference type="GO" id="GO:0006506">
    <property type="term" value="P:GPI anchor biosynthetic process"/>
    <property type="evidence" value="ECO:0007669"/>
    <property type="project" value="UniProtKB-UniPathway"/>
</dbReference>
<feature type="transmembrane region" description="Helical" evidence="8">
    <location>
        <begin position="309"/>
        <end position="330"/>
    </location>
</feature>
<dbReference type="Pfam" id="PF06699">
    <property type="entry name" value="PIG-F"/>
    <property type="match status" value="4"/>
</dbReference>
<keyword evidence="3" id="KW-0337">GPI-anchor biosynthesis</keyword>
<reference evidence="9 10" key="1">
    <citation type="journal article" date="2014" name="Nat. Genet.">
        <title>Genome sequence of the hot pepper provides insights into the evolution of pungency in Capsicum species.</title>
        <authorList>
            <person name="Kim S."/>
            <person name="Park M."/>
            <person name="Yeom S.I."/>
            <person name="Kim Y.M."/>
            <person name="Lee J.M."/>
            <person name="Lee H.A."/>
            <person name="Seo E."/>
            <person name="Choi J."/>
            <person name="Cheong K."/>
            <person name="Kim K.T."/>
            <person name="Jung K."/>
            <person name="Lee G.W."/>
            <person name="Oh S.K."/>
            <person name="Bae C."/>
            <person name="Kim S.B."/>
            <person name="Lee H.Y."/>
            <person name="Kim S.Y."/>
            <person name="Kim M.S."/>
            <person name="Kang B.C."/>
            <person name="Jo Y.D."/>
            <person name="Yang H.B."/>
            <person name="Jeong H.J."/>
            <person name="Kang W.H."/>
            <person name="Kwon J.K."/>
            <person name="Shin C."/>
            <person name="Lim J.Y."/>
            <person name="Park J.H."/>
            <person name="Huh J.H."/>
            <person name="Kim J.S."/>
            <person name="Kim B.D."/>
            <person name="Cohen O."/>
            <person name="Paran I."/>
            <person name="Suh M.C."/>
            <person name="Lee S.B."/>
            <person name="Kim Y.K."/>
            <person name="Shin Y."/>
            <person name="Noh S.J."/>
            <person name="Park J."/>
            <person name="Seo Y.S."/>
            <person name="Kwon S.Y."/>
            <person name="Kim H.A."/>
            <person name="Park J.M."/>
            <person name="Kim H.J."/>
            <person name="Choi S.B."/>
            <person name="Bosland P.W."/>
            <person name="Reeves G."/>
            <person name="Jo S.H."/>
            <person name="Lee B.W."/>
            <person name="Cho H.T."/>
            <person name="Choi H.S."/>
            <person name="Lee M.S."/>
            <person name="Yu Y."/>
            <person name="Do Choi Y."/>
            <person name="Park B.S."/>
            <person name="van Deynze A."/>
            <person name="Ashrafi H."/>
            <person name="Hill T."/>
            <person name="Kim W.T."/>
            <person name="Pai H.S."/>
            <person name="Ahn H.K."/>
            <person name="Yeam I."/>
            <person name="Giovannoni J.J."/>
            <person name="Rose J.K."/>
            <person name="Sorensen I."/>
            <person name="Lee S.J."/>
            <person name="Kim R.W."/>
            <person name="Choi I.Y."/>
            <person name="Choi B.S."/>
            <person name="Lim J.S."/>
            <person name="Lee Y.H."/>
            <person name="Choi D."/>
        </authorList>
    </citation>
    <scope>NUCLEOTIDE SEQUENCE [LARGE SCALE GENOMIC DNA]</scope>
    <source>
        <strain evidence="10">cv. CM334</strain>
    </source>
</reference>
<keyword evidence="5" id="KW-0256">Endoplasmic reticulum</keyword>
<comment type="subcellular location">
    <subcellularLocation>
        <location evidence="1">Endoplasmic reticulum membrane</location>
        <topology evidence="1">Multi-pass membrane protein</topology>
    </subcellularLocation>
</comment>
<dbReference type="InterPro" id="IPR023214">
    <property type="entry name" value="HAD_sf"/>
</dbReference>
<feature type="transmembrane region" description="Helical" evidence="8">
    <location>
        <begin position="250"/>
        <end position="268"/>
    </location>
</feature>
<evidence type="ECO:0000256" key="8">
    <source>
        <dbReference type="SAM" id="Phobius"/>
    </source>
</evidence>